<keyword evidence="1" id="KW-0880">Kelch repeat</keyword>
<dbReference type="EMBL" id="CAJPEV010001372">
    <property type="protein sequence ID" value="CAG0892287.1"/>
    <property type="molecule type" value="Genomic_DNA"/>
</dbReference>
<dbReference type="SUPFAM" id="SSF117281">
    <property type="entry name" value="Kelch motif"/>
    <property type="match status" value="1"/>
</dbReference>
<dbReference type="AlphaFoldDB" id="A0A7R8XCS1"/>
<dbReference type="PANTHER" id="PTHR45632">
    <property type="entry name" value="LD33804P"/>
    <property type="match status" value="1"/>
</dbReference>
<dbReference type="EMBL" id="LR900889">
    <property type="protein sequence ID" value="CAD7247187.1"/>
    <property type="molecule type" value="Genomic_DNA"/>
</dbReference>
<evidence type="ECO:0000313" key="4">
    <source>
        <dbReference type="Proteomes" id="UP000677054"/>
    </source>
</evidence>
<evidence type="ECO:0000313" key="3">
    <source>
        <dbReference type="EMBL" id="CAD7247187.1"/>
    </source>
</evidence>
<evidence type="ECO:0000256" key="2">
    <source>
        <dbReference type="ARBA" id="ARBA00022737"/>
    </source>
</evidence>
<evidence type="ECO:0000256" key="1">
    <source>
        <dbReference type="ARBA" id="ARBA00022441"/>
    </source>
</evidence>
<evidence type="ECO:0008006" key="5">
    <source>
        <dbReference type="Google" id="ProtNLM"/>
    </source>
</evidence>
<keyword evidence="2" id="KW-0677">Repeat</keyword>
<gene>
    <name evidence="3" type="ORF">DSTB1V02_LOCUS7021</name>
</gene>
<proteinExistence type="predicted"/>
<dbReference type="PANTHER" id="PTHR45632:SF3">
    <property type="entry name" value="KELCH-LIKE PROTEIN 32"/>
    <property type="match status" value="1"/>
</dbReference>
<reference evidence="3" key="1">
    <citation type="submission" date="2020-11" db="EMBL/GenBank/DDBJ databases">
        <authorList>
            <person name="Tran Van P."/>
        </authorList>
    </citation>
    <scope>NUCLEOTIDE SEQUENCE</scope>
</reference>
<sequence>MGRGLDGPGGVWEILKNQRILWVQEGYSTLDVFLAHSSKLIHGTGRSIRILHLDGKDLREAPHGWNHDLLVPATFSFTIEGTTGVGIGDSLFLVGGKRNPRSGLRLDLRSGEWMPLPDTIRGREKAALVMWDPHNILILGGRDPEKDAVHSSCERLDTRQGQWSPFPRDIPLPVQDHAAALLDGHVYISGGFRDEESLGEAWRCRANGEGPWDPLPSLRFNRHLHGMMGDGAGRLQVVGGRHEKVGEWIVEVLSTEVLNLDEGRGWERQQELPFVRVLKASGMECVE</sequence>
<name>A0A7R8XCS1_9CRUS</name>
<accession>A0A7R8XCS1</accession>
<dbReference type="Proteomes" id="UP000677054">
    <property type="component" value="Unassembled WGS sequence"/>
</dbReference>
<dbReference type="OrthoDB" id="45365at2759"/>
<keyword evidence="4" id="KW-1185">Reference proteome</keyword>
<organism evidence="3">
    <name type="scientific">Darwinula stevensoni</name>
    <dbReference type="NCBI Taxonomy" id="69355"/>
    <lineage>
        <taxon>Eukaryota</taxon>
        <taxon>Metazoa</taxon>
        <taxon>Ecdysozoa</taxon>
        <taxon>Arthropoda</taxon>
        <taxon>Crustacea</taxon>
        <taxon>Oligostraca</taxon>
        <taxon>Ostracoda</taxon>
        <taxon>Podocopa</taxon>
        <taxon>Podocopida</taxon>
        <taxon>Darwinulocopina</taxon>
        <taxon>Darwinuloidea</taxon>
        <taxon>Darwinulidae</taxon>
        <taxon>Darwinula</taxon>
    </lineage>
</organism>
<dbReference type="Gene3D" id="2.120.10.80">
    <property type="entry name" value="Kelch-type beta propeller"/>
    <property type="match status" value="1"/>
</dbReference>
<protein>
    <recommendedName>
        <fullName evidence="5">Kelch repeat-containing protein</fullName>
    </recommendedName>
</protein>
<dbReference type="InterPro" id="IPR015915">
    <property type="entry name" value="Kelch-typ_b-propeller"/>
</dbReference>